<dbReference type="Proteomes" id="UP000737420">
    <property type="component" value="Unassembled WGS sequence"/>
</dbReference>
<dbReference type="Pfam" id="PF03205">
    <property type="entry name" value="MobB"/>
    <property type="match status" value="1"/>
</dbReference>
<protein>
    <recommendedName>
        <fullName evidence="1">Molybdopterin-guanine dinucleotide biosynthesis protein B (MobB) domain-containing protein</fullName>
    </recommendedName>
</protein>
<organism evidence="2 3">
    <name type="scientific">Aeromonas caviae</name>
    <name type="common">Aeromonas punctata</name>
    <dbReference type="NCBI Taxonomy" id="648"/>
    <lineage>
        <taxon>Bacteria</taxon>
        <taxon>Pseudomonadati</taxon>
        <taxon>Pseudomonadota</taxon>
        <taxon>Gammaproteobacteria</taxon>
        <taxon>Aeromonadales</taxon>
        <taxon>Aeromonadaceae</taxon>
        <taxon>Aeromonas</taxon>
    </lineage>
</organism>
<dbReference type="EMBL" id="BPOP01000035">
    <property type="protein sequence ID" value="GJB93015.1"/>
    <property type="molecule type" value="Genomic_DNA"/>
</dbReference>
<comment type="caution">
    <text evidence="2">The sequence shown here is derived from an EMBL/GenBank/DDBJ whole genome shotgun (WGS) entry which is preliminary data.</text>
</comment>
<evidence type="ECO:0000313" key="2">
    <source>
        <dbReference type="EMBL" id="GJB93015.1"/>
    </source>
</evidence>
<dbReference type="FunFam" id="3.40.50.300:FF:000920">
    <property type="entry name" value="Molybdopterin-guanine dinucleotide biosynthesis protein B"/>
    <property type="match status" value="1"/>
</dbReference>
<dbReference type="CDD" id="cd03116">
    <property type="entry name" value="MobB"/>
    <property type="match status" value="1"/>
</dbReference>
<dbReference type="RefSeq" id="WP_203764604.1">
    <property type="nucleotide sequence ID" value="NZ_BPNR01000054.1"/>
</dbReference>
<feature type="domain" description="Molybdopterin-guanine dinucleotide biosynthesis protein B (MobB)" evidence="1">
    <location>
        <begin position="9"/>
        <end position="141"/>
    </location>
</feature>
<dbReference type="PANTHER" id="PTHR40072:SF1">
    <property type="entry name" value="MOLYBDOPTERIN-GUANINE DINUCLEOTIDE BIOSYNTHESIS ADAPTER PROTEIN"/>
    <property type="match status" value="1"/>
</dbReference>
<evidence type="ECO:0000259" key="1">
    <source>
        <dbReference type="Pfam" id="PF03205"/>
    </source>
</evidence>
<proteinExistence type="predicted"/>
<sequence>MNHSPLPLLGFVAWSGTGKTTLLERLIPRLVARGLRLGVLKHTHHAFDIDQPGKDSHRLRQAGAVQVMAASSLRHALIRETPEGEPSLEALLARFDASALDLLLIEGFKHRHFPKVELHRAAIGRPLLFPDDPDIVALVSDAPQATTLPRFPFEDLEAIADFICARLPPHEPRQAPPPLRLCARLLAALPPSAEQGFVPGLLSQDEAGTLLVRPVDGSHDSANCRIERAPGSAALPPGERVMVRLPTGAPP</sequence>
<accession>A0ABD0BAW6</accession>
<dbReference type="InterPro" id="IPR052539">
    <property type="entry name" value="MGD_biosynthesis_adapter"/>
</dbReference>
<reference evidence="2 3" key="1">
    <citation type="submission" date="2021-07" db="EMBL/GenBank/DDBJ databases">
        <title>Draft genome sequence of carbapenem-resistant Aeromonas spp. in Japan.</title>
        <authorList>
            <person name="Maehana S."/>
            <person name="Suzuki M."/>
            <person name="Kitasato H."/>
        </authorList>
    </citation>
    <scope>NUCLEOTIDE SEQUENCE [LARGE SCALE GENOMIC DNA]</scope>
    <source>
        <strain evidence="2 3">KAM382</strain>
    </source>
</reference>
<name>A0ABD0BAW6_AERCA</name>
<dbReference type="InterPro" id="IPR027417">
    <property type="entry name" value="P-loop_NTPase"/>
</dbReference>
<dbReference type="AlphaFoldDB" id="A0ABD0BAW6"/>
<dbReference type="NCBIfam" id="TIGR00176">
    <property type="entry name" value="mobB"/>
    <property type="match status" value="1"/>
</dbReference>
<dbReference type="InterPro" id="IPR004435">
    <property type="entry name" value="MobB_dom"/>
</dbReference>
<evidence type="ECO:0000313" key="3">
    <source>
        <dbReference type="Proteomes" id="UP000737420"/>
    </source>
</evidence>
<dbReference type="Gene3D" id="3.40.50.300">
    <property type="entry name" value="P-loop containing nucleotide triphosphate hydrolases"/>
    <property type="match status" value="1"/>
</dbReference>
<dbReference type="SUPFAM" id="SSF52540">
    <property type="entry name" value="P-loop containing nucleoside triphosphate hydrolases"/>
    <property type="match status" value="1"/>
</dbReference>
<gene>
    <name evidence="2" type="ORF">KAM382_30760</name>
</gene>
<dbReference type="PANTHER" id="PTHR40072">
    <property type="entry name" value="MOLYBDOPTERIN-GUANINE DINUCLEOTIDE BIOSYNTHESIS ADAPTER PROTEIN-RELATED"/>
    <property type="match status" value="1"/>
</dbReference>